<feature type="compositionally biased region" description="Basic and acidic residues" evidence="1">
    <location>
        <begin position="194"/>
        <end position="203"/>
    </location>
</feature>
<feature type="region of interest" description="Disordered" evidence="1">
    <location>
        <begin position="1"/>
        <end position="51"/>
    </location>
</feature>
<feature type="region of interest" description="Disordered" evidence="1">
    <location>
        <begin position="79"/>
        <end position="104"/>
    </location>
</feature>
<feature type="compositionally biased region" description="Low complexity" evidence="1">
    <location>
        <begin position="84"/>
        <end position="96"/>
    </location>
</feature>
<reference evidence="2" key="1">
    <citation type="submission" date="2018-05" db="EMBL/GenBank/DDBJ databases">
        <authorList>
            <person name="Lanie J.A."/>
            <person name="Ng W.-L."/>
            <person name="Kazmierczak K.M."/>
            <person name="Andrzejewski T.M."/>
            <person name="Davidsen T.M."/>
            <person name="Wayne K.J."/>
            <person name="Tettelin H."/>
            <person name="Glass J.I."/>
            <person name="Rusch D."/>
            <person name="Podicherti R."/>
            <person name="Tsui H.-C.T."/>
            <person name="Winkler M.E."/>
        </authorList>
    </citation>
    <scope>NUCLEOTIDE SEQUENCE</scope>
</reference>
<accession>A0A382TP85</accession>
<proteinExistence type="predicted"/>
<feature type="region of interest" description="Disordered" evidence="1">
    <location>
        <begin position="127"/>
        <end position="217"/>
    </location>
</feature>
<dbReference type="EMBL" id="UINC01138058">
    <property type="protein sequence ID" value="SVD23773.1"/>
    <property type="molecule type" value="Genomic_DNA"/>
</dbReference>
<name>A0A382TP85_9ZZZZ</name>
<dbReference type="AlphaFoldDB" id="A0A382TP85"/>
<evidence type="ECO:0000313" key="2">
    <source>
        <dbReference type="EMBL" id="SVD23773.1"/>
    </source>
</evidence>
<gene>
    <name evidence="2" type="ORF">METZ01_LOCUS376627</name>
</gene>
<feature type="non-terminal residue" evidence="2">
    <location>
        <position position="217"/>
    </location>
</feature>
<sequence>MSRKRSLKKREDYRGGGYVARKRVQSGGAPEGQVQGAGIMGRNFPGGTTQPRTLYGVNVAYTGPKPDILTPDEKIEDIDERAPTTDPTPIKPTTVTQAQKDAEAGVKQEDFDAGEYDAEVAGELDPTAAAVGVDPEKAEAKGPEFTEEMEVKTAERIAEDEEKAKAPEVDFEEDTRSQINPQTGVEEQVATTPDAERKFRDAITGEPAPDGTEAVIE</sequence>
<feature type="compositionally biased region" description="Basic and acidic residues" evidence="1">
    <location>
        <begin position="134"/>
        <end position="168"/>
    </location>
</feature>
<organism evidence="2">
    <name type="scientific">marine metagenome</name>
    <dbReference type="NCBI Taxonomy" id="408172"/>
    <lineage>
        <taxon>unclassified sequences</taxon>
        <taxon>metagenomes</taxon>
        <taxon>ecological metagenomes</taxon>
    </lineage>
</organism>
<protein>
    <submittedName>
        <fullName evidence="2">Uncharacterized protein</fullName>
    </submittedName>
</protein>
<evidence type="ECO:0000256" key="1">
    <source>
        <dbReference type="SAM" id="MobiDB-lite"/>
    </source>
</evidence>
<feature type="compositionally biased region" description="Polar residues" evidence="1">
    <location>
        <begin position="177"/>
        <end position="191"/>
    </location>
</feature>